<evidence type="ECO:0000256" key="2">
    <source>
        <dbReference type="PROSITE-ProRule" id="PRU00626"/>
    </source>
</evidence>
<dbReference type="Gene3D" id="3.30.110.60">
    <property type="entry name" value="YhbY-like"/>
    <property type="match status" value="1"/>
</dbReference>
<keyword evidence="5" id="KW-1185">Reference proteome</keyword>
<evidence type="ECO:0000313" key="5">
    <source>
        <dbReference type="Proteomes" id="UP000295793"/>
    </source>
</evidence>
<dbReference type="Pfam" id="PF01985">
    <property type="entry name" value="CRS1_YhbY"/>
    <property type="match status" value="1"/>
</dbReference>
<dbReference type="AlphaFoldDB" id="A0A4R3HXY1"/>
<dbReference type="SUPFAM" id="SSF75471">
    <property type="entry name" value="YhbY-like"/>
    <property type="match status" value="1"/>
</dbReference>
<dbReference type="NCBIfam" id="TIGR00253">
    <property type="entry name" value="RNA_bind_YhbY"/>
    <property type="match status" value="1"/>
</dbReference>
<dbReference type="GO" id="GO:0003723">
    <property type="term" value="F:RNA binding"/>
    <property type="evidence" value="ECO:0007669"/>
    <property type="project" value="UniProtKB-UniRule"/>
</dbReference>
<dbReference type="InterPro" id="IPR001890">
    <property type="entry name" value="RNA-binding_CRM"/>
</dbReference>
<dbReference type="InterPro" id="IPR017924">
    <property type="entry name" value="RNA-binding_YhbY"/>
</dbReference>
<dbReference type="PANTHER" id="PTHR40065">
    <property type="entry name" value="RNA-BINDING PROTEIN YHBY"/>
    <property type="match status" value="1"/>
</dbReference>
<proteinExistence type="predicted"/>
<evidence type="ECO:0000259" key="3">
    <source>
        <dbReference type="PROSITE" id="PS51295"/>
    </source>
</evidence>
<dbReference type="EMBL" id="SLZR01000016">
    <property type="protein sequence ID" value="TCS38207.1"/>
    <property type="molecule type" value="Genomic_DNA"/>
</dbReference>
<evidence type="ECO:0000313" key="4">
    <source>
        <dbReference type="EMBL" id="TCS38207.1"/>
    </source>
</evidence>
<dbReference type="PROSITE" id="PS51295">
    <property type="entry name" value="CRM"/>
    <property type="match status" value="1"/>
</dbReference>
<keyword evidence="1 2" id="KW-0694">RNA-binding</keyword>
<evidence type="ECO:0000256" key="1">
    <source>
        <dbReference type="ARBA" id="ARBA00022884"/>
    </source>
</evidence>
<comment type="caution">
    <text evidence="4">The sequence shown here is derived from an EMBL/GenBank/DDBJ whole genome shotgun (WGS) entry which is preliminary data.</text>
</comment>
<dbReference type="PANTHER" id="PTHR40065:SF3">
    <property type="entry name" value="RNA-BINDING PROTEIN YHBY"/>
    <property type="match status" value="1"/>
</dbReference>
<dbReference type="InterPro" id="IPR051925">
    <property type="entry name" value="RNA-binding_domain"/>
</dbReference>
<protein>
    <submittedName>
        <fullName evidence="4">RNA-binding protein</fullName>
    </submittedName>
</protein>
<gene>
    <name evidence="4" type="ORF">BCF53_11615</name>
</gene>
<organism evidence="4 5">
    <name type="scientific">Reinekea marinisedimentorum</name>
    <dbReference type="NCBI Taxonomy" id="230495"/>
    <lineage>
        <taxon>Bacteria</taxon>
        <taxon>Pseudomonadati</taxon>
        <taxon>Pseudomonadota</taxon>
        <taxon>Gammaproteobacteria</taxon>
        <taxon>Oceanospirillales</taxon>
        <taxon>Saccharospirillaceae</taxon>
        <taxon>Reinekea</taxon>
    </lineage>
</organism>
<dbReference type="RefSeq" id="WP_165901939.1">
    <property type="nucleotide sequence ID" value="NZ_SLZR01000016.1"/>
</dbReference>
<dbReference type="InterPro" id="IPR035920">
    <property type="entry name" value="YhbY-like_sf"/>
</dbReference>
<accession>A0A4R3HXY1</accession>
<name>A0A4R3HXY1_9GAMM</name>
<dbReference type="SMART" id="SM01103">
    <property type="entry name" value="CRS1_YhbY"/>
    <property type="match status" value="1"/>
</dbReference>
<dbReference type="Proteomes" id="UP000295793">
    <property type="component" value="Unassembled WGS sequence"/>
</dbReference>
<feature type="domain" description="CRM" evidence="3">
    <location>
        <begin position="1"/>
        <end position="97"/>
    </location>
</feature>
<sequence length="104" mass="11789">MSLKQEQKKRLRTIGHKLNPIVMIGEKGLTDTVMAEINRALDDHELIKVKVVAEDREDKKAMIEELVAETGAELVQTIGHIALLLRKSDEPNPKLSNIIRFNHL</sequence>
<reference evidence="4 5" key="1">
    <citation type="submission" date="2019-03" db="EMBL/GenBank/DDBJ databases">
        <title>Genomic Encyclopedia of Archaeal and Bacterial Type Strains, Phase II (KMG-II): from individual species to whole genera.</title>
        <authorList>
            <person name="Goeker M."/>
        </authorList>
    </citation>
    <scope>NUCLEOTIDE SEQUENCE [LARGE SCALE GENOMIC DNA]</scope>
    <source>
        <strain evidence="4 5">DSM 15388</strain>
    </source>
</reference>